<evidence type="ECO:0000313" key="3">
    <source>
        <dbReference type="Proteomes" id="UP001500740"/>
    </source>
</evidence>
<proteinExistence type="predicted"/>
<dbReference type="Pfam" id="PF13672">
    <property type="entry name" value="PP2C_2"/>
    <property type="match status" value="1"/>
</dbReference>
<dbReference type="SUPFAM" id="SSF81606">
    <property type="entry name" value="PP2C-like"/>
    <property type="match status" value="1"/>
</dbReference>
<dbReference type="CDD" id="cd00143">
    <property type="entry name" value="PP2Cc"/>
    <property type="match status" value="1"/>
</dbReference>
<dbReference type="NCBIfam" id="NF033484">
    <property type="entry name" value="Stp1_PP2C_phos"/>
    <property type="match status" value="1"/>
</dbReference>
<comment type="caution">
    <text evidence="2">The sequence shown here is derived from an EMBL/GenBank/DDBJ whole genome shotgun (WGS) entry which is preliminary data.</text>
</comment>
<keyword evidence="3" id="KW-1185">Reference proteome</keyword>
<dbReference type="InterPro" id="IPR036457">
    <property type="entry name" value="PPM-type-like_dom_sf"/>
</dbReference>
<gene>
    <name evidence="2" type="ORF">GCM10008935_15330</name>
</gene>
<dbReference type="SMART" id="SM00332">
    <property type="entry name" value="PP2Cc"/>
    <property type="match status" value="1"/>
</dbReference>
<dbReference type="EMBL" id="BAAACZ010000011">
    <property type="protein sequence ID" value="GAA0460870.1"/>
    <property type="molecule type" value="Genomic_DNA"/>
</dbReference>
<protein>
    <submittedName>
        <fullName evidence="2">Stp1/IreP family PP2C-type Ser/Thr phosphatase</fullName>
    </submittedName>
</protein>
<dbReference type="SMART" id="SM00331">
    <property type="entry name" value="PP2C_SIG"/>
    <property type="match status" value="1"/>
</dbReference>
<name>A0ABN0ZW14_9BACI</name>
<dbReference type="RefSeq" id="WP_343782877.1">
    <property type="nucleotide sequence ID" value="NZ_BAAACZ010000011.1"/>
</dbReference>
<organism evidence="2 3">
    <name type="scientific">Alkalibacillus silvisoli</name>
    <dbReference type="NCBI Taxonomy" id="392823"/>
    <lineage>
        <taxon>Bacteria</taxon>
        <taxon>Bacillati</taxon>
        <taxon>Bacillota</taxon>
        <taxon>Bacilli</taxon>
        <taxon>Bacillales</taxon>
        <taxon>Bacillaceae</taxon>
        <taxon>Alkalibacillus</taxon>
    </lineage>
</organism>
<accession>A0ABN0ZW14</accession>
<feature type="domain" description="PPM-type phosphatase" evidence="1">
    <location>
        <begin position="2"/>
        <end position="242"/>
    </location>
</feature>
<evidence type="ECO:0000313" key="2">
    <source>
        <dbReference type="EMBL" id="GAA0460870.1"/>
    </source>
</evidence>
<evidence type="ECO:0000259" key="1">
    <source>
        <dbReference type="PROSITE" id="PS51746"/>
    </source>
</evidence>
<dbReference type="PANTHER" id="PTHR47992">
    <property type="entry name" value="PROTEIN PHOSPHATASE"/>
    <property type="match status" value="1"/>
</dbReference>
<dbReference type="Gene3D" id="3.60.40.10">
    <property type="entry name" value="PPM-type phosphatase domain"/>
    <property type="match status" value="1"/>
</dbReference>
<dbReference type="PROSITE" id="PS51746">
    <property type="entry name" value="PPM_2"/>
    <property type="match status" value="1"/>
</dbReference>
<reference evidence="2 3" key="1">
    <citation type="journal article" date="2019" name="Int. J. Syst. Evol. Microbiol.">
        <title>The Global Catalogue of Microorganisms (GCM) 10K type strain sequencing project: providing services to taxonomists for standard genome sequencing and annotation.</title>
        <authorList>
            <consortium name="The Broad Institute Genomics Platform"/>
            <consortium name="The Broad Institute Genome Sequencing Center for Infectious Disease"/>
            <person name="Wu L."/>
            <person name="Ma J."/>
        </authorList>
    </citation>
    <scope>NUCLEOTIDE SEQUENCE [LARGE SCALE GENOMIC DNA]</scope>
    <source>
        <strain evidence="2 3">JCM 14193</strain>
    </source>
</reference>
<dbReference type="InterPro" id="IPR001932">
    <property type="entry name" value="PPM-type_phosphatase-like_dom"/>
</dbReference>
<dbReference type="Proteomes" id="UP001500740">
    <property type="component" value="Unassembled WGS sequence"/>
</dbReference>
<sequence>MHAVFKTDKGKIREANEDFGGVFYNTDRQLLAIVADGMGGHQAGDVASRLAVEKLKEYWEAALAFKDSEELEVWLETVIKEANDVLKEHAQNNTECKGMGTTLIAATILGEQIVVAHIGDSRLYHITEETIEQKTEDHSFVNELVLQGQITKEEAESHPRKNVLTRALGTEDEVSVDTLTYPWQSGSYCLLCTDGLTNKLSDGDILDIVSKNETEEEKVDKLLNEANHRGGEDNITVALISFTDVESGDGTW</sequence>
<dbReference type="InterPro" id="IPR015655">
    <property type="entry name" value="PP2C"/>
</dbReference>